<dbReference type="PROSITE" id="PS50931">
    <property type="entry name" value="HTH_LYSR"/>
    <property type="match status" value="1"/>
</dbReference>
<dbReference type="EMBL" id="JAAITX010000005">
    <property type="protein sequence ID" value="NVH58650.1"/>
    <property type="molecule type" value="Genomic_DNA"/>
</dbReference>
<accession>A0A850HJX6</accession>
<evidence type="ECO:0000256" key="2">
    <source>
        <dbReference type="ARBA" id="ARBA00023015"/>
    </source>
</evidence>
<dbReference type="PANTHER" id="PTHR30126">
    <property type="entry name" value="HTH-TYPE TRANSCRIPTIONAL REGULATOR"/>
    <property type="match status" value="1"/>
</dbReference>
<evidence type="ECO:0000256" key="4">
    <source>
        <dbReference type="ARBA" id="ARBA00023163"/>
    </source>
</evidence>
<proteinExistence type="inferred from homology"/>
<dbReference type="EMBL" id="JAAIUO010000005">
    <property type="protein sequence ID" value="NSK14876.1"/>
    <property type="molecule type" value="Genomic_DNA"/>
</dbReference>
<dbReference type="Pfam" id="PF00126">
    <property type="entry name" value="HTH_1"/>
    <property type="match status" value="1"/>
</dbReference>
<keyword evidence="8" id="KW-1185">Reference proteome</keyword>
<dbReference type="RefSeq" id="WP_101695191.1">
    <property type="nucleotide sequence ID" value="NZ_JAAITX010000005.1"/>
</dbReference>
<dbReference type="InterPro" id="IPR000847">
    <property type="entry name" value="LysR_HTH_N"/>
</dbReference>
<comment type="caution">
    <text evidence="7">The sequence shown here is derived from an EMBL/GenBank/DDBJ whole genome shotgun (WGS) entry which is preliminary data.</text>
</comment>
<dbReference type="OrthoDB" id="9785745at2"/>
<dbReference type="InterPro" id="IPR036388">
    <property type="entry name" value="WH-like_DNA-bd_sf"/>
</dbReference>
<evidence type="ECO:0000256" key="1">
    <source>
        <dbReference type="ARBA" id="ARBA00009437"/>
    </source>
</evidence>
<dbReference type="Proteomes" id="UP000528555">
    <property type="component" value="Unassembled WGS sequence"/>
</dbReference>
<evidence type="ECO:0000313" key="6">
    <source>
        <dbReference type="EMBL" id="NSK14876.1"/>
    </source>
</evidence>
<gene>
    <name evidence="7" type="ORF">G5A66_08325</name>
    <name evidence="6" type="ORF">G5A75_08345</name>
</gene>
<dbReference type="Pfam" id="PF03466">
    <property type="entry name" value="LysR_substrate"/>
    <property type="match status" value="1"/>
</dbReference>
<dbReference type="InterPro" id="IPR036390">
    <property type="entry name" value="WH_DNA-bd_sf"/>
</dbReference>
<keyword evidence="2" id="KW-0805">Transcription regulation</keyword>
<evidence type="ECO:0000256" key="3">
    <source>
        <dbReference type="ARBA" id="ARBA00023125"/>
    </source>
</evidence>
<dbReference type="SUPFAM" id="SSF53850">
    <property type="entry name" value="Periplasmic binding protein-like II"/>
    <property type="match status" value="1"/>
</dbReference>
<reference evidence="7" key="2">
    <citation type="submission" date="2020-02" db="EMBL/GenBank/DDBJ databases">
        <authorList>
            <person name="Littmann E."/>
            <person name="Sorbara M."/>
        </authorList>
    </citation>
    <scope>NUCLEOTIDE SEQUENCE</scope>
    <source>
        <strain evidence="7">MSK.17.11</strain>
        <strain evidence="6">MSK.17.38</strain>
    </source>
</reference>
<dbReference type="AlphaFoldDB" id="A0A850HJX6"/>
<organism evidence="7 8">
    <name type="scientific">Dorea phocaeensis</name>
    <dbReference type="NCBI Taxonomy" id="2040291"/>
    <lineage>
        <taxon>Bacteria</taxon>
        <taxon>Bacillati</taxon>
        <taxon>Bacillota</taxon>
        <taxon>Clostridia</taxon>
        <taxon>Lachnospirales</taxon>
        <taxon>Lachnospiraceae</taxon>
        <taxon>Dorea</taxon>
    </lineage>
</organism>
<keyword evidence="3" id="KW-0238">DNA-binding</keyword>
<sequence>MLDNRTITFLTVCEEMNFTRAAEKLHISQPAVTQHIQYIESYYHVKLFRFIGKKLLLTDAGKLLRDTLTSIHNNEIYLKEQLTYLTDQRKPLHFGATLTVGEFMIAQPLSQFLHNYEAASITVTVANTNELLQKLDNGSIDFAILEGDYPHHLYRHLPYTVENFIPVCSPNYQFTTCPQRYPLTLHDLIEERLLLREEGSGTRMILEQSLACHELNLIDFHNIITIGNMNTIKELVLSACGITFLYETAVEKELLTGQIQKIELQDFDVQHEISIVWKKDNLFEKSLFELFAQLFGDRVISNSGQGKL</sequence>
<evidence type="ECO:0000259" key="5">
    <source>
        <dbReference type="PROSITE" id="PS50931"/>
    </source>
</evidence>
<dbReference type="Gene3D" id="3.40.190.10">
    <property type="entry name" value="Periplasmic binding protein-like II"/>
    <property type="match status" value="2"/>
</dbReference>
<evidence type="ECO:0000313" key="7">
    <source>
        <dbReference type="EMBL" id="NVH58650.1"/>
    </source>
</evidence>
<dbReference type="InterPro" id="IPR005119">
    <property type="entry name" value="LysR_subst-bd"/>
</dbReference>
<dbReference type="PRINTS" id="PR00039">
    <property type="entry name" value="HTHLYSR"/>
</dbReference>
<dbReference type="SUPFAM" id="SSF46785">
    <property type="entry name" value="Winged helix' DNA-binding domain"/>
    <property type="match status" value="1"/>
</dbReference>
<evidence type="ECO:0000313" key="8">
    <source>
        <dbReference type="Proteomes" id="UP000528555"/>
    </source>
</evidence>
<dbReference type="Proteomes" id="UP000701680">
    <property type="component" value="Unassembled WGS sequence"/>
</dbReference>
<dbReference type="GO" id="GO:0003700">
    <property type="term" value="F:DNA-binding transcription factor activity"/>
    <property type="evidence" value="ECO:0007669"/>
    <property type="project" value="InterPro"/>
</dbReference>
<keyword evidence="4" id="KW-0804">Transcription</keyword>
<reference evidence="8 9" key="1">
    <citation type="journal article" date="2020" name="Cell Host Microbe">
        <title>Functional and Genomic Variation between Human-Derived Isolates of Lachnospiraceae Reveals Inter- and Intra-Species Diversity.</title>
        <authorList>
            <person name="Sorbara M.T."/>
            <person name="Littmann E.R."/>
            <person name="Fontana E."/>
            <person name="Moody T.U."/>
            <person name="Kohout C.E."/>
            <person name="Gjonbalaj M."/>
            <person name="Eaton V."/>
            <person name="Seok R."/>
            <person name="Leiner I.M."/>
            <person name="Pamer E.G."/>
        </authorList>
    </citation>
    <scope>NUCLEOTIDE SEQUENCE [LARGE SCALE GENOMIC DNA]</scope>
    <source>
        <strain evidence="7 8">MSK.17.11</strain>
        <strain evidence="6 9">MSK.17.38</strain>
    </source>
</reference>
<dbReference type="PANTHER" id="PTHR30126:SF39">
    <property type="entry name" value="HTH-TYPE TRANSCRIPTIONAL REGULATOR CYSL"/>
    <property type="match status" value="1"/>
</dbReference>
<comment type="similarity">
    <text evidence="1">Belongs to the LysR transcriptional regulatory family.</text>
</comment>
<protein>
    <submittedName>
        <fullName evidence="7">LysR family transcriptional regulator</fullName>
    </submittedName>
</protein>
<feature type="domain" description="HTH lysR-type" evidence="5">
    <location>
        <begin position="1"/>
        <end position="58"/>
    </location>
</feature>
<dbReference type="GO" id="GO:0000976">
    <property type="term" value="F:transcription cis-regulatory region binding"/>
    <property type="evidence" value="ECO:0007669"/>
    <property type="project" value="TreeGrafter"/>
</dbReference>
<name>A0A850HJX6_9FIRM</name>
<dbReference type="Gene3D" id="1.10.10.10">
    <property type="entry name" value="Winged helix-like DNA-binding domain superfamily/Winged helix DNA-binding domain"/>
    <property type="match status" value="1"/>
</dbReference>
<evidence type="ECO:0000313" key="9">
    <source>
        <dbReference type="Proteomes" id="UP000701680"/>
    </source>
</evidence>